<feature type="transmembrane region" description="Helical" evidence="1">
    <location>
        <begin position="17"/>
        <end position="39"/>
    </location>
</feature>
<keyword evidence="1" id="KW-0812">Transmembrane</keyword>
<name>A0A1I2R383_9BACL</name>
<accession>A0A1I2R383</accession>
<dbReference type="Pfam" id="PF12670">
    <property type="entry name" value="DUF3792"/>
    <property type="match status" value="1"/>
</dbReference>
<proteinExistence type="predicted"/>
<evidence type="ECO:0000313" key="3">
    <source>
        <dbReference type="Proteomes" id="UP000198661"/>
    </source>
</evidence>
<sequence>MKHPSAESTPRRTGSPLLFGLAVVWGVVLAGSLLAAFLLRYASVDEGYLPYFTYGINGAALLGGGWISGRRAGERGWLYGGSVGCLYALIVILIGFLAYDASMQIHPFLFAAGAFSLGALGGIFGVNTRGA</sequence>
<organism evidence="2 3">
    <name type="scientific">Planifilum fulgidum</name>
    <dbReference type="NCBI Taxonomy" id="201973"/>
    <lineage>
        <taxon>Bacteria</taxon>
        <taxon>Bacillati</taxon>
        <taxon>Bacillota</taxon>
        <taxon>Bacilli</taxon>
        <taxon>Bacillales</taxon>
        <taxon>Thermoactinomycetaceae</taxon>
        <taxon>Planifilum</taxon>
    </lineage>
</organism>
<keyword evidence="3" id="KW-1185">Reference proteome</keyword>
<dbReference type="RefSeq" id="WP_342713752.1">
    <property type="nucleotide sequence ID" value="NZ_FOOK01000026.1"/>
</dbReference>
<keyword evidence="1" id="KW-1133">Transmembrane helix</keyword>
<dbReference type="EMBL" id="FOOK01000026">
    <property type="protein sequence ID" value="SFG32401.1"/>
    <property type="molecule type" value="Genomic_DNA"/>
</dbReference>
<dbReference type="AlphaFoldDB" id="A0A1I2R383"/>
<dbReference type="Proteomes" id="UP000198661">
    <property type="component" value="Unassembled WGS sequence"/>
</dbReference>
<keyword evidence="1" id="KW-0472">Membrane</keyword>
<feature type="transmembrane region" description="Helical" evidence="1">
    <location>
        <begin position="105"/>
        <end position="126"/>
    </location>
</feature>
<evidence type="ECO:0000313" key="2">
    <source>
        <dbReference type="EMBL" id="SFG32401.1"/>
    </source>
</evidence>
<reference evidence="2 3" key="1">
    <citation type="submission" date="2016-10" db="EMBL/GenBank/DDBJ databases">
        <authorList>
            <person name="de Groot N.N."/>
        </authorList>
    </citation>
    <scope>NUCLEOTIDE SEQUENCE [LARGE SCALE GENOMIC DNA]</scope>
    <source>
        <strain evidence="2 3">DSM 44945</strain>
    </source>
</reference>
<evidence type="ECO:0000256" key="1">
    <source>
        <dbReference type="SAM" id="Phobius"/>
    </source>
</evidence>
<dbReference type="InterPro" id="IPR023804">
    <property type="entry name" value="DUF3792_TM"/>
</dbReference>
<protein>
    <submittedName>
        <fullName evidence="2">Putative membrane protein, TIGR04086 family</fullName>
    </submittedName>
</protein>
<feature type="transmembrane region" description="Helical" evidence="1">
    <location>
        <begin position="76"/>
        <end position="99"/>
    </location>
</feature>
<dbReference type="STRING" id="201973.SAMN04488025_12611"/>
<feature type="transmembrane region" description="Helical" evidence="1">
    <location>
        <begin position="51"/>
        <end position="69"/>
    </location>
</feature>
<dbReference type="NCBIfam" id="TIGR04086">
    <property type="entry name" value="TIGR04086_membr"/>
    <property type="match status" value="1"/>
</dbReference>
<gene>
    <name evidence="2" type="ORF">SAMN04488025_12611</name>
</gene>